<proteinExistence type="predicted"/>
<protein>
    <submittedName>
        <fullName evidence="2">Uncharacterized protein</fullName>
    </submittedName>
</protein>
<reference evidence="2 3" key="1">
    <citation type="journal article" date="2012" name="Genome Biol.">
        <title>Genome and low-iron response of an oceanic diatom adapted to chronic iron limitation.</title>
        <authorList>
            <person name="Lommer M."/>
            <person name="Specht M."/>
            <person name="Roy A.S."/>
            <person name="Kraemer L."/>
            <person name="Andreson R."/>
            <person name="Gutowska M.A."/>
            <person name="Wolf J."/>
            <person name="Bergner S.V."/>
            <person name="Schilhabel M.B."/>
            <person name="Klostermeier U.C."/>
            <person name="Beiko R.G."/>
            <person name="Rosenstiel P."/>
            <person name="Hippler M."/>
            <person name="Laroche J."/>
        </authorList>
    </citation>
    <scope>NUCLEOTIDE SEQUENCE [LARGE SCALE GENOMIC DNA]</scope>
    <source>
        <strain evidence="2 3">CCMP1005</strain>
    </source>
</reference>
<dbReference type="Proteomes" id="UP000266841">
    <property type="component" value="Unassembled WGS sequence"/>
</dbReference>
<accession>K0RKW4</accession>
<keyword evidence="3" id="KW-1185">Reference proteome</keyword>
<feature type="compositionally biased region" description="Basic and acidic residues" evidence="1">
    <location>
        <begin position="147"/>
        <end position="156"/>
    </location>
</feature>
<comment type="caution">
    <text evidence="2">The sequence shown here is derived from an EMBL/GenBank/DDBJ whole genome shotgun (WGS) entry which is preliminary data.</text>
</comment>
<dbReference type="EMBL" id="AGNL01047116">
    <property type="protein sequence ID" value="EJK47302.1"/>
    <property type="molecule type" value="Genomic_DNA"/>
</dbReference>
<feature type="region of interest" description="Disordered" evidence="1">
    <location>
        <begin position="119"/>
        <end position="156"/>
    </location>
</feature>
<sequence>MLGFSPFLVNHEDSDVSSIDESNEREPTTLAAQLLRCRELSVAVPFGSIPTRSYKLFDEDLRSQQGIENSNESVRDAVEDDDDIWRGLAQAMADAGPVPDDCSQEKGKKGDCFEAHQLDDSAAHGSLSGPERRHVRAQSKKPLGGSARRDLGVRKI</sequence>
<evidence type="ECO:0000313" key="3">
    <source>
        <dbReference type="Proteomes" id="UP000266841"/>
    </source>
</evidence>
<organism evidence="2 3">
    <name type="scientific">Thalassiosira oceanica</name>
    <name type="common">Marine diatom</name>
    <dbReference type="NCBI Taxonomy" id="159749"/>
    <lineage>
        <taxon>Eukaryota</taxon>
        <taxon>Sar</taxon>
        <taxon>Stramenopiles</taxon>
        <taxon>Ochrophyta</taxon>
        <taxon>Bacillariophyta</taxon>
        <taxon>Coscinodiscophyceae</taxon>
        <taxon>Thalassiosirophycidae</taxon>
        <taxon>Thalassiosirales</taxon>
        <taxon>Thalassiosiraceae</taxon>
        <taxon>Thalassiosira</taxon>
    </lineage>
</organism>
<gene>
    <name evidence="2" type="ORF">THAOC_33985</name>
</gene>
<evidence type="ECO:0000313" key="2">
    <source>
        <dbReference type="EMBL" id="EJK47302.1"/>
    </source>
</evidence>
<evidence type="ECO:0000256" key="1">
    <source>
        <dbReference type="SAM" id="MobiDB-lite"/>
    </source>
</evidence>
<name>K0RKW4_THAOC</name>
<dbReference type="AlphaFoldDB" id="K0RKW4"/>